<sequence length="36" mass="4040">MRTISRNTDWGRTARAYALAAVVMALVWTSLLTLMV</sequence>
<organism evidence="1 2">
    <name type="scientific">Brevundimonas diminuta</name>
    <name type="common">Pseudomonas diminuta</name>
    <dbReference type="NCBI Taxonomy" id="293"/>
    <lineage>
        <taxon>Bacteria</taxon>
        <taxon>Pseudomonadati</taxon>
        <taxon>Pseudomonadota</taxon>
        <taxon>Alphaproteobacteria</taxon>
        <taxon>Caulobacterales</taxon>
        <taxon>Caulobacteraceae</taxon>
        <taxon>Brevundimonas</taxon>
    </lineage>
</organism>
<dbReference type="AlphaFoldDB" id="A0A2X1ARM9"/>
<proteinExistence type="predicted"/>
<protein>
    <submittedName>
        <fullName evidence="1">Uncharacterized protein</fullName>
    </submittedName>
</protein>
<dbReference type="EMBL" id="UAQM01000001">
    <property type="protein sequence ID" value="SPU42804.1"/>
    <property type="molecule type" value="Genomic_DNA"/>
</dbReference>
<evidence type="ECO:0000313" key="1">
    <source>
        <dbReference type="EMBL" id="SPU42804.1"/>
    </source>
</evidence>
<evidence type="ECO:0000313" key="2">
    <source>
        <dbReference type="Proteomes" id="UP000250358"/>
    </source>
</evidence>
<dbReference type="Proteomes" id="UP000250358">
    <property type="component" value="Unassembled WGS sequence"/>
</dbReference>
<name>A0A2X1ARM9_BREDI</name>
<reference evidence="1 2" key="1">
    <citation type="submission" date="2018-06" db="EMBL/GenBank/DDBJ databases">
        <authorList>
            <consortium name="Pathogen Informatics"/>
            <person name="Doyle S."/>
        </authorList>
    </citation>
    <scope>NUCLEOTIDE SEQUENCE [LARGE SCALE GENOMIC DNA]</scope>
    <source>
        <strain evidence="1 2">NCTC11165</strain>
    </source>
</reference>
<gene>
    <name evidence="1" type="ORF">NCTC11165_00957</name>
</gene>
<accession>A0A2X1ARM9</accession>